<proteinExistence type="inferred from homology"/>
<gene>
    <name evidence="10" type="ordered locus">Kfla_5129</name>
</gene>
<dbReference type="HOGENOM" id="CLU_007528_0_0_11"/>
<evidence type="ECO:0000313" key="10">
    <source>
        <dbReference type="EMBL" id="ADB34145.1"/>
    </source>
</evidence>
<dbReference type="InterPro" id="IPR015500">
    <property type="entry name" value="Peptidase_S8_subtilisin-rel"/>
</dbReference>
<feature type="active site" description="Charge relay system" evidence="5 6">
    <location>
        <position position="221"/>
    </location>
</feature>
<dbReference type="InterPro" id="IPR022398">
    <property type="entry name" value="Peptidase_S8_His-AS"/>
</dbReference>
<dbReference type="CDD" id="cd07487">
    <property type="entry name" value="Peptidases_S8_1"/>
    <property type="match status" value="1"/>
</dbReference>
<feature type="chain" id="PRO_5003034937" evidence="8">
    <location>
        <begin position="27"/>
        <end position="1096"/>
    </location>
</feature>
<dbReference type="MEROPS" id="S08.069"/>
<dbReference type="PROSITE" id="PS00137">
    <property type="entry name" value="SUBTILASE_HIS"/>
    <property type="match status" value="1"/>
</dbReference>
<dbReference type="InterPro" id="IPR050131">
    <property type="entry name" value="Peptidase_S8_subtilisin-like"/>
</dbReference>
<keyword evidence="2 6" id="KW-0645">Protease</keyword>
<dbReference type="Proteomes" id="UP000007967">
    <property type="component" value="Chromosome"/>
</dbReference>
<dbReference type="PROSITE" id="PS00136">
    <property type="entry name" value="SUBTILASE_ASP"/>
    <property type="match status" value="1"/>
</dbReference>
<keyword evidence="11" id="KW-1185">Reference proteome</keyword>
<keyword evidence="3 6" id="KW-0378">Hydrolase</keyword>
<dbReference type="STRING" id="479435.Kfla_5129"/>
<evidence type="ECO:0000256" key="3">
    <source>
        <dbReference type="ARBA" id="ARBA00022801"/>
    </source>
</evidence>
<evidence type="ECO:0000313" key="11">
    <source>
        <dbReference type="Proteomes" id="UP000007967"/>
    </source>
</evidence>
<accession>D2Q3M2</accession>
<evidence type="ECO:0000256" key="7">
    <source>
        <dbReference type="RuleBase" id="RU003355"/>
    </source>
</evidence>
<evidence type="ECO:0000256" key="5">
    <source>
        <dbReference type="PIRSR" id="PIRSR615500-1"/>
    </source>
</evidence>
<protein>
    <submittedName>
        <fullName evidence="10">Peptidase S8 and S53 subtilisin kexin sedolisin</fullName>
    </submittedName>
</protein>
<feature type="signal peptide" evidence="8">
    <location>
        <begin position="1"/>
        <end position="26"/>
    </location>
</feature>
<comment type="similarity">
    <text evidence="1 6 7">Belongs to the peptidase S8 family.</text>
</comment>
<dbReference type="PANTHER" id="PTHR43806:SF65">
    <property type="entry name" value="SERINE PROTEASE APRX"/>
    <property type="match status" value="1"/>
</dbReference>
<dbReference type="PROSITE" id="PS51892">
    <property type="entry name" value="SUBTILASE"/>
    <property type="match status" value="1"/>
</dbReference>
<evidence type="ECO:0000256" key="6">
    <source>
        <dbReference type="PROSITE-ProRule" id="PRU01240"/>
    </source>
</evidence>
<dbReference type="PROSITE" id="PS00138">
    <property type="entry name" value="SUBTILASE_SER"/>
    <property type="match status" value="1"/>
</dbReference>
<feature type="domain" description="Peptidase S8/S53" evidence="9">
    <location>
        <begin position="212"/>
        <end position="474"/>
    </location>
</feature>
<dbReference type="InterPro" id="IPR036852">
    <property type="entry name" value="Peptidase_S8/S53_dom_sf"/>
</dbReference>
<evidence type="ECO:0000256" key="1">
    <source>
        <dbReference type="ARBA" id="ARBA00011073"/>
    </source>
</evidence>
<evidence type="ECO:0000256" key="4">
    <source>
        <dbReference type="ARBA" id="ARBA00022825"/>
    </source>
</evidence>
<dbReference type="InterPro" id="IPR023828">
    <property type="entry name" value="Peptidase_S8_Ser-AS"/>
</dbReference>
<dbReference type="eggNOG" id="COG1404">
    <property type="taxonomic scope" value="Bacteria"/>
</dbReference>
<dbReference type="Gene3D" id="3.40.50.200">
    <property type="entry name" value="Peptidase S8/S53 domain"/>
    <property type="match status" value="1"/>
</dbReference>
<dbReference type="PRINTS" id="PR00723">
    <property type="entry name" value="SUBTILISIN"/>
</dbReference>
<evidence type="ECO:0000256" key="2">
    <source>
        <dbReference type="ARBA" id="ARBA00022670"/>
    </source>
</evidence>
<dbReference type="GO" id="GO:0006508">
    <property type="term" value="P:proteolysis"/>
    <property type="evidence" value="ECO:0007669"/>
    <property type="project" value="UniProtKB-KW"/>
</dbReference>
<feature type="active site" description="Charge relay system" evidence="5 6">
    <location>
        <position position="431"/>
    </location>
</feature>
<dbReference type="PANTHER" id="PTHR43806">
    <property type="entry name" value="PEPTIDASE S8"/>
    <property type="match status" value="1"/>
</dbReference>
<dbReference type="AlphaFoldDB" id="D2Q3M2"/>
<dbReference type="EMBL" id="CP001736">
    <property type="protein sequence ID" value="ADB34145.1"/>
    <property type="molecule type" value="Genomic_DNA"/>
</dbReference>
<dbReference type="SUPFAM" id="SSF52743">
    <property type="entry name" value="Subtilisin-like"/>
    <property type="match status" value="1"/>
</dbReference>
<dbReference type="KEGG" id="kfl:Kfla_5129"/>
<sequence>MRTWRRRLVAGALALAVAMTGITGTAASSADLQAAPAGHGGPDTTITLISGDQVRLRGAEPPVVRGGPGRAGMRFHISKQGADTHVLPYDAAALVAEGRVDRRLFNVTRLAELDFDDRSRGDIPLIVAGSSEKLRAMTSVGRKLGLGSVGAVALREPKAQAAEFWNSVRGSAKRTLATGVQKIWLDGTVEATLDRSVPQIGATAAWQAGHTGAGTKVAVLDTGIDTGHADLSDAVVQEQDFTGSESGTDDRSGHGTHVASIITGSGAASGGNHRGVAPDTQLLNGKVLGDDGTGSESGVLAGMEWAVAQGADVVNLSLGSSDPGDGTTPLEQAVDRLTAESGALFVVAAGNDGPGSQTVGSPASADAALAVGAVDSSDHLAEFSSRGPRVGDGAIKPDLTAPGVGIVAARAQHATVGEPVGAGYSRLSGTSMATPHVAGAAAILAGQHPDWTAGRLKAALMGTAEPNQALTVYQQGSGRVDVARATTQQVRPAIGSLNLGTAQWPHHDDQPITRTVTYHNDSDQPVTLTLSADDVEAPGGEPAPAGMFTVTAKNLTVPAHGSASAGLIAHPAVDGPDGTYKGALVASAGTTRVRITVALYREVESYDVTVKTVDWDGRPARPDHFLIANVDRPGFALLHFPEATSSVRLPKGRYYFDSFLFRINSEQPFSYSAAYFIEPETTVSGTTTLTLDARDTVPIGFGTDRPEAELGGHQISSWRDTPYAGEDSIGFSAGGTDLFPIVEDLRIRPSRTSAPGKYHFDLEGLLAKLDGNGGYTGSPYQYHLKWSEDGKVPTTLNRRFRDQDLAELRTTIAAQMPGGVAEKDGIAAITTPGTIVERYSPGFEFSATVDQWADRETGEAVAQHRAVVPRVFAKAGWAGTERWNVGPFMPAQDPLRCSCRTRDAMLVSLMPYSGQNLGHVGDAAVGSATTRLLRDGVQVASSASAGFLATEVPAGQATYRLETEAVRGNSPFSTRQSAAWTFRSGSTTESTPLPLTLIRFAPKLNDRNEAPAGGLYAVPVHLQVQHGAARGTLTSLKVEVSYDDGATWRAARLNGQTAVIEHPQRAGYVSLRATATDSEGTKAEQTVIHAYRLSTR</sequence>
<organism evidence="10 11">
    <name type="scientific">Kribbella flavida (strain DSM 17836 / JCM 10339 / NBRC 14399)</name>
    <dbReference type="NCBI Taxonomy" id="479435"/>
    <lineage>
        <taxon>Bacteria</taxon>
        <taxon>Bacillati</taxon>
        <taxon>Actinomycetota</taxon>
        <taxon>Actinomycetes</taxon>
        <taxon>Propionibacteriales</taxon>
        <taxon>Kribbellaceae</taxon>
        <taxon>Kribbella</taxon>
    </lineage>
</organism>
<dbReference type="InterPro" id="IPR023827">
    <property type="entry name" value="Peptidase_S8_Asp-AS"/>
</dbReference>
<keyword evidence="8" id="KW-0732">Signal</keyword>
<keyword evidence="4 6" id="KW-0720">Serine protease</keyword>
<dbReference type="GO" id="GO:0004252">
    <property type="term" value="F:serine-type endopeptidase activity"/>
    <property type="evidence" value="ECO:0007669"/>
    <property type="project" value="UniProtKB-UniRule"/>
</dbReference>
<reference evidence="10 11" key="2">
    <citation type="journal article" date="2010" name="Stand. Genomic Sci.">
        <title>Complete genome sequence of Kribbella flavida type strain (IFO 14399).</title>
        <authorList>
            <person name="Pukall R."/>
            <person name="Lapidus A."/>
            <person name="Glavina Del Rio T."/>
            <person name="Copeland A."/>
            <person name="Tice H."/>
            <person name="Cheng J.-F."/>
            <person name="Lucas S."/>
            <person name="Chen F."/>
            <person name="Nolan M."/>
            <person name="LaButti K."/>
            <person name="Pati A."/>
            <person name="Ivanova N."/>
            <person name="Mavrommatis K."/>
            <person name="Mikhailova N."/>
            <person name="Pitluck S."/>
            <person name="Bruce D."/>
            <person name="Goodwin L."/>
            <person name="Land M."/>
            <person name="Hauser L."/>
            <person name="Chang Y.-J."/>
            <person name="Jeffries C.D."/>
            <person name="Chen A."/>
            <person name="Palaniappan K."/>
            <person name="Chain P."/>
            <person name="Rohde M."/>
            <person name="Goeker M."/>
            <person name="Bristow J."/>
            <person name="Eisen J.A."/>
            <person name="Markowitz V."/>
            <person name="Hugenholtz P."/>
            <person name="Kyrpides N.C."/>
            <person name="Klenk H.-P."/>
            <person name="Brettin T."/>
        </authorList>
    </citation>
    <scope>NUCLEOTIDE SEQUENCE [LARGE SCALE GENOMIC DNA]</scope>
    <source>
        <strain evidence="11">DSM 17836 / JCM 10339 / NBRC 14399</strain>
    </source>
</reference>
<name>D2Q3M2_KRIFD</name>
<evidence type="ECO:0000259" key="9">
    <source>
        <dbReference type="Pfam" id="PF00082"/>
    </source>
</evidence>
<evidence type="ECO:0000256" key="8">
    <source>
        <dbReference type="SAM" id="SignalP"/>
    </source>
</evidence>
<dbReference type="Pfam" id="PF00082">
    <property type="entry name" value="Peptidase_S8"/>
    <property type="match status" value="1"/>
</dbReference>
<dbReference type="InterPro" id="IPR000209">
    <property type="entry name" value="Peptidase_S8/S53_dom"/>
</dbReference>
<reference evidence="11" key="1">
    <citation type="submission" date="2009-09" db="EMBL/GenBank/DDBJ databases">
        <title>The complete genome of Kribbella flavida DSM 17836.</title>
        <authorList>
            <consortium name="US DOE Joint Genome Institute (JGI-PGF)"/>
            <person name="Lucas S."/>
            <person name="Copeland A."/>
            <person name="Lapidus A."/>
            <person name="Glavina del Rio T."/>
            <person name="Dalin E."/>
            <person name="Tice H."/>
            <person name="Bruce D."/>
            <person name="Goodwin L."/>
            <person name="Pitluck S."/>
            <person name="Kyrpides N."/>
            <person name="Mavromatis K."/>
            <person name="Ivanova N."/>
            <person name="Saunders E."/>
            <person name="Brettin T."/>
            <person name="Detter J.C."/>
            <person name="Han C."/>
            <person name="Larimer F."/>
            <person name="Land M."/>
            <person name="Hauser L."/>
            <person name="Markowitz V."/>
            <person name="Cheng J.-F."/>
            <person name="Hugenholtz P."/>
            <person name="Woyke T."/>
            <person name="Wu D."/>
            <person name="Pukall R."/>
            <person name="Klenk H.-P."/>
            <person name="Eisen J.A."/>
        </authorList>
    </citation>
    <scope>NUCLEOTIDE SEQUENCE [LARGE SCALE GENOMIC DNA]</scope>
    <source>
        <strain evidence="11">DSM 17836 / JCM 10339 / NBRC 14399</strain>
    </source>
</reference>
<feature type="active site" description="Charge relay system" evidence="5 6">
    <location>
        <position position="254"/>
    </location>
</feature>